<organism evidence="3 4">
    <name type="scientific">Halovivax asiaticus JCM 14624</name>
    <dbReference type="NCBI Taxonomy" id="1227490"/>
    <lineage>
        <taxon>Archaea</taxon>
        <taxon>Methanobacteriati</taxon>
        <taxon>Methanobacteriota</taxon>
        <taxon>Stenosarchaea group</taxon>
        <taxon>Halobacteria</taxon>
        <taxon>Halobacteriales</taxon>
        <taxon>Natrialbaceae</taxon>
        <taxon>Halovivax</taxon>
    </lineage>
</organism>
<feature type="compositionally biased region" description="Acidic residues" evidence="1">
    <location>
        <begin position="65"/>
        <end position="126"/>
    </location>
</feature>
<dbReference type="Pfam" id="PF14321">
    <property type="entry name" value="DUF4382"/>
    <property type="match status" value="1"/>
</dbReference>
<dbReference type="EMBL" id="AOIQ01000013">
    <property type="protein sequence ID" value="ELZ11144.1"/>
    <property type="molecule type" value="Genomic_DNA"/>
</dbReference>
<keyword evidence="4" id="KW-1185">Reference proteome</keyword>
<dbReference type="RefSeq" id="WP_007700258.1">
    <property type="nucleotide sequence ID" value="NZ_AOIQ01000013.1"/>
</dbReference>
<dbReference type="PROSITE" id="PS51257">
    <property type="entry name" value="PROKAR_LIPOPROTEIN"/>
    <property type="match status" value="1"/>
</dbReference>
<comment type="caution">
    <text evidence="3">The sequence shown here is derived from an EMBL/GenBank/DDBJ whole genome shotgun (WGS) entry which is preliminary data.</text>
</comment>
<sequence length="252" mass="26534">MKRRTFVTATAGGLALTAGCMGALGGDDQGRGTVRFYVSDEPNRIDDFETLDVTISTVALKPASEDDEDDANGNESETDDGVTDGDADSENADGNESTEDTDDGTDSTDDETAEDGADDGEGGDAPEDGRGGWDEYDLNDPTVDLTQLKGPKATVLDELDVPAGEYVAVDMFVSDIHAVLTDGTETTLKIPSERLKIRTPFTVAADEELDFVYDIAPKKAGQSGKYILTPVISESGTDAEIEEVDARSDGGA</sequence>
<dbReference type="AlphaFoldDB" id="M0BNF3"/>
<reference evidence="3 4" key="1">
    <citation type="journal article" date="2014" name="PLoS Genet.">
        <title>Phylogenetically driven sequencing of extremely halophilic archaea reveals strategies for static and dynamic osmo-response.</title>
        <authorList>
            <person name="Becker E.A."/>
            <person name="Seitzer P.M."/>
            <person name="Tritt A."/>
            <person name="Larsen D."/>
            <person name="Krusor M."/>
            <person name="Yao A.I."/>
            <person name="Wu D."/>
            <person name="Madern D."/>
            <person name="Eisen J.A."/>
            <person name="Darling A.E."/>
            <person name="Facciotti M.T."/>
        </authorList>
    </citation>
    <scope>NUCLEOTIDE SEQUENCE [LARGE SCALE GENOMIC DNA]</scope>
    <source>
        <strain evidence="3 4">JCM 14624</strain>
    </source>
</reference>
<name>M0BNF3_9EURY</name>
<dbReference type="InterPro" id="IPR025491">
    <property type="entry name" value="DUF4382"/>
</dbReference>
<evidence type="ECO:0000313" key="3">
    <source>
        <dbReference type="EMBL" id="ELZ11144.1"/>
    </source>
</evidence>
<accession>M0BNF3</accession>
<evidence type="ECO:0000259" key="2">
    <source>
        <dbReference type="Pfam" id="PF14321"/>
    </source>
</evidence>
<feature type="region of interest" description="Disordered" evidence="1">
    <location>
        <begin position="59"/>
        <end position="141"/>
    </location>
</feature>
<dbReference type="OrthoDB" id="206301at2157"/>
<gene>
    <name evidence="3" type="ORF">C479_07543</name>
</gene>
<feature type="domain" description="DUF4382" evidence="2">
    <location>
        <begin position="32"/>
        <end position="230"/>
    </location>
</feature>
<evidence type="ECO:0000313" key="4">
    <source>
        <dbReference type="Proteomes" id="UP000011560"/>
    </source>
</evidence>
<proteinExistence type="predicted"/>
<evidence type="ECO:0000256" key="1">
    <source>
        <dbReference type="SAM" id="MobiDB-lite"/>
    </source>
</evidence>
<dbReference type="Proteomes" id="UP000011560">
    <property type="component" value="Unassembled WGS sequence"/>
</dbReference>
<protein>
    <recommendedName>
        <fullName evidence="2">DUF4382 domain-containing protein</fullName>
    </recommendedName>
</protein>